<keyword evidence="5" id="KW-0472">Membrane</keyword>
<evidence type="ECO:0000256" key="1">
    <source>
        <dbReference type="ARBA" id="ARBA00004442"/>
    </source>
</evidence>
<sequence>MTNKVFKSMLFSVSLLCSIYVDGAAQENQKLTFKLTDCLNYAFQHSYEARKAGFDAEESNALLKETKGVLLPQVSASANLTHNIKLPVTVVQDFPNPGESFSMALGTKNGASAGIDLEQVLFDASLFTGIKMSKNAKELVRLKEAMTREELIYNIGNAFYDIIYSQNLLESSITTLSIMDSIYRKTELQVAQHITREIDLNRMKVNISNMKVDIQKTSATVNQQMNYLKVLMGMPLSDDFRLSNDSELSFPYPNNTNHTDTEWNDKIELRILDKQKESNRLEITQIKNAYLPSLSFVASTGYNFQSDKLNFGKSALWSNGTYIGVNLSVPIFDGTQKHYKIRQAQFRLKKTEEDIKQTQQTILSNRQNALAQLHIGYNAVNTQKENLEVAENTYQQGIMLYNEGLYSITDLLDTEKSFREAQTAYTYELVNYQKSLLDLMKSEGTIDTLIEKSKYTLLNLKK</sequence>
<dbReference type="GO" id="GO:0015562">
    <property type="term" value="F:efflux transmembrane transporter activity"/>
    <property type="evidence" value="ECO:0007669"/>
    <property type="project" value="InterPro"/>
</dbReference>
<accession>A0A5J4S550</accession>
<dbReference type="InterPro" id="IPR051906">
    <property type="entry name" value="TolC-like"/>
</dbReference>
<keyword evidence="6" id="KW-0998">Cell outer membrane</keyword>
<evidence type="ECO:0000256" key="5">
    <source>
        <dbReference type="ARBA" id="ARBA00023136"/>
    </source>
</evidence>
<dbReference type="Pfam" id="PF02321">
    <property type="entry name" value="OEP"/>
    <property type="match status" value="1"/>
</dbReference>
<keyword evidence="4" id="KW-0812">Transmembrane</keyword>
<keyword evidence="3" id="KW-1134">Transmembrane beta strand</keyword>
<keyword evidence="7" id="KW-0175">Coiled coil</keyword>
<dbReference type="Gene3D" id="1.20.1600.10">
    <property type="entry name" value="Outer membrane efflux proteins (OEP)"/>
    <property type="match status" value="1"/>
</dbReference>
<dbReference type="EMBL" id="SNRY01000425">
    <property type="protein sequence ID" value="KAA6340902.1"/>
    <property type="molecule type" value="Genomic_DNA"/>
</dbReference>
<protein>
    <submittedName>
        <fullName evidence="8">Outer membrane protein TolC</fullName>
    </submittedName>
</protein>
<dbReference type="GO" id="GO:0015288">
    <property type="term" value="F:porin activity"/>
    <property type="evidence" value="ECO:0007669"/>
    <property type="project" value="TreeGrafter"/>
</dbReference>
<evidence type="ECO:0000256" key="6">
    <source>
        <dbReference type="ARBA" id="ARBA00023237"/>
    </source>
</evidence>
<organism evidence="8">
    <name type="scientific">termite gut metagenome</name>
    <dbReference type="NCBI Taxonomy" id="433724"/>
    <lineage>
        <taxon>unclassified sequences</taxon>
        <taxon>metagenomes</taxon>
        <taxon>organismal metagenomes</taxon>
    </lineage>
</organism>
<dbReference type="PANTHER" id="PTHR30026:SF20">
    <property type="entry name" value="OUTER MEMBRANE PROTEIN TOLC"/>
    <property type="match status" value="1"/>
</dbReference>
<dbReference type="GO" id="GO:0009279">
    <property type="term" value="C:cell outer membrane"/>
    <property type="evidence" value="ECO:0007669"/>
    <property type="project" value="UniProtKB-SubCell"/>
</dbReference>
<reference evidence="8" key="1">
    <citation type="submission" date="2019-03" db="EMBL/GenBank/DDBJ databases">
        <title>Single cell metagenomics reveals metabolic interactions within the superorganism composed of flagellate Streblomastix strix and complex community of Bacteroidetes bacteria on its surface.</title>
        <authorList>
            <person name="Treitli S.C."/>
            <person name="Kolisko M."/>
            <person name="Husnik F."/>
            <person name="Keeling P."/>
            <person name="Hampl V."/>
        </authorList>
    </citation>
    <scope>NUCLEOTIDE SEQUENCE</scope>
    <source>
        <strain evidence="8">STM</strain>
    </source>
</reference>
<evidence type="ECO:0000256" key="3">
    <source>
        <dbReference type="ARBA" id="ARBA00022452"/>
    </source>
</evidence>
<name>A0A5J4S550_9ZZZZ</name>
<evidence type="ECO:0000313" key="8">
    <source>
        <dbReference type="EMBL" id="KAA6340902.1"/>
    </source>
</evidence>
<evidence type="ECO:0000256" key="4">
    <source>
        <dbReference type="ARBA" id="ARBA00022692"/>
    </source>
</evidence>
<gene>
    <name evidence="8" type="ORF">EZS27_011269</name>
</gene>
<dbReference type="SUPFAM" id="SSF56954">
    <property type="entry name" value="Outer membrane efflux proteins (OEP)"/>
    <property type="match status" value="1"/>
</dbReference>
<comment type="caution">
    <text evidence="8">The sequence shown here is derived from an EMBL/GenBank/DDBJ whole genome shotgun (WGS) entry which is preliminary data.</text>
</comment>
<proteinExistence type="predicted"/>
<dbReference type="GO" id="GO:1990281">
    <property type="term" value="C:efflux pump complex"/>
    <property type="evidence" value="ECO:0007669"/>
    <property type="project" value="TreeGrafter"/>
</dbReference>
<dbReference type="AlphaFoldDB" id="A0A5J4S550"/>
<evidence type="ECO:0000256" key="7">
    <source>
        <dbReference type="SAM" id="Coils"/>
    </source>
</evidence>
<keyword evidence="2" id="KW-0813">Transport</keyword>
<dbReference type="PANTHER" id="PTHR30026">
    <property type="entry name" value="OUTER MEMBRANE PROTEIN TOLC"/>
    <property type="match status" value="1"/>
</dbReference>
<feature type="coiled-coil region" evidence="7">
    <location>
        <begin position="341"/>
        <end position="368"/>
    </location>
</feature>
<evidence type="ECO:0000256" key="2">
    <source>
        <dbReference type="ARBA" id="ARBA00022448"/>
    </source>
</evidence>
<comment type="subcellular location">
    <subcellularLocation>
        <location evidence="1">Cell outer membrane</location>
    </subcellularLocation>
</comment>
<dbReference type="InterPro" id="IPR003423">
    <property type="entry name" value="OMP_efflux"/>
</dbReference>